<dbReference type="GO" id="GO:0043565">
    <property type="term" value="F:sequence-specific DNA binding"/>
    <property type="evidence" value="ECO:0007669"/>
    <property type="project" value="InterPro"/>
</dbReference>
<reference evidence="5" key="1">
    <citation type="submission" date="2019-11" db="EMBL/GenBank/DDBJ databases">
        <authorList>
            <person name="Feng L."/>
        </authorList>
    </citation>
    <scope>NUCLEOTIDE SEQUENCE</scope>
    <source>
        <strain evidence="5">IbartlettiiLFYP30</strain>
    </source>
</reference>
<dbReference type="RefSeq" id="WP_007286616.1">
    <property type="nucleotide sequence ID" value="NZ_CACRUE010000012.1"/>
</dbReference>
<protein>
    <submittedName>
        <fullName evidence="5">Melibiose operon regulatory protein</fullName>
    </submittedName>
</protein>
<dbReference type="InterPro" id="IPR014710">
    <property type="entry name" value="RmlC-like_jellyroll"/>
</dbReference>
<dbReference type="PANTHER" id="PTHR43280">
    <property type="entry name" value="ARAC-FAMILY TRANSCRIPTIONAL REGULATOR"/>
    <property type="match status" value="1"/>
</dbReference>
<dbReference type="CDD" id="cd02208">
    <property type="entry name" value="cupin_RmlC-like"/>
    <property type="match status" value="1"/>
</dbReference>
<dbReference type="GO" id="GO:0003700">
    <property type="term" value="F:DNA-binding transcription factor activity"/>
    <property type="evidence" value="ECO:0007669"/>
    <property type="project" value="InterPro"/>
</dbReference>
<name>A0A6N2ZTA5_9FIRM</name>
<dbReference type="InterPro" id="IPR018060">
    <property type="entry name" value="HTH_AraC"/>
</dbReference>
<dbReference type="AlphaFoldDB" id="A0A6N2ZTA5"/>
<dbReference type="Pfam" id="PF12833">
    <property type="entry name" value="HTH_18"/>
    <property type="match status" value="1"/>
</dbReference>
<dbReference type="EMBL" id="CACRUE010000012">
    <property type="protein sequence ID" value="VYT82669.1"/>
    <property type="molecule type" value="Genomic_DNA"/>
</dbReference>
<keyword evidence="3" id="KW-0804">Transcription</keyword>
<dbReference type="GeneID" id="89564599"/>
<dbReference type="InterPro" id="IPR018062">
    <property type="entry name" value="HTH_AraC-typ_CS"/>
</dbReference>
<dbReference type="SUPFAM" id="SSF51182">
    <property type="entry name" value="RmlC-like cupins"/>
    <property type="match status" value="1"/>
</dbReference>
<dbReference type="InterPro" id="IPR020449">
    <property type="entry name" value="Tscrpt_reg_AraC-type_HTH"/>
</dbReference>
<accession>A0A6N2ZTA5</accession>
<dbReference type="Gene3D" id="1.10.10.60">
    <property type="entry name" value="Homeodomain-like"/>
    <property type="match status" value="2"/>
</dbReference>
<dbReference type="InterPro" id="IPR013096">
    <property type="entry name" value="Cupin_2"/>
</dbReference>
<dbReference type="PROSITE" id="PS01124">
    <property type="entry name" value="HTH_ARAC_FAMILY_2"/>
    <property type="match status" value="1"/>
</dbReference>
<dbReference type="PRINTS" id="PR00032">
    <property type="entry name" value="HTHARAC"/>
</dbReference>
<dbReference type="SUPFAM" id="SSF46689">
    <property type="entry name" value="Homeodomain-like"/>
    <property type="match status" value="2"/>
</dbReference>
<dbReference type="InterPro" id="IPR011051">
    <property type="entry name" value="RmlC_Cupin_sf"/>
</dbReference>
<dbReference type="Pfam" id="PF07883">
    <property type="entry name" value="Cupin_2"/>
    <property type="match status" value="1"/>
</dbReference>
<dbReference type="InterPro" id="IPR009057">
    <property type="entry name" value="Homeodomain-like_sf"/>
</dbReference>
<keyword evidence="2" id="KW-0238">DNA-binding</keyword>
<proteinExistence type="predicted"/>
<dbReference type="PROSITE" id="PS00041">
    <property type="entry name" value="HTH_ARAC_FAMILY_1"/>
    <property type="match status" value="1"/>
</dbReference>
<keyword evidence="1" id="KW-0805">Transcription regulation</keyword>
<feature type="domain" description="HTH araC/xylS-type" evidence="4">
    <location>
        <begin position="200"/>
        <end position="298"/>
    </location>
</feature>
<evidence type="ECO:0000256" key="3">
    <source>
        <dbReference type="ARBA" id="ARBA00023163"/>
    </source>
</evidence>
<evidence type="ECO:0000313" key="5">
    <source>
        <dbReference type="EMBL" id="VYT82669.1"/>
    </source>
</evidence>
<gene>
    <name evidence="5" type="primary">melR_1</name>
    <name evidence="5" type="ORF">IBLFYP30_00184</name>
</gene>
<dbReference type="Gene3D" id="2.60.120.10">
    <property type="entry name" value="Jelly Rolls"/>
    <property type="match status" value="1"/>
</dbReference>
<sequence>MEQQIIEIIVDENKQQLELFGTPMFPCKACYSDINKFVTGDISWHWHEEIEVIRVKSGSIHLYLDNSDFVLNEGDGVFINSNILHYIRAGTSEECILNSLVFNKNLISGGVQSVFEQNFVNPIVENKNLSGIAFYKNTSWGEEASACIKNAFSQFEKSEFGYEILVREYLSHIWYIMLKNIQDLNLNKNNRNDLNSERIKNILSFVHKNYNKQITLNDIAKVVNLSERECLRCFKNTLGISPIQYILKYRVSIATKMLRENKDPITIISDAVGFDSPSYFSKIFKRFIGITPTQYRNKSK</sequence>
<dbReference type="PANTHER" id="PTHR43280:SF28">
    <property type="entry name" value="HTH-TYPE TRANSCRIPTIONAL ACTIVATOR RHAS"/>
    <property type="match status" value="1"/>
</dbReference>
<evidence type="ECO:0000256" key="1">
    <source>
        <dbReference type="ARBA" id="ARBA00023015"/>
    </source>
</evidence>
<organism evidence="5">
    <name type="scientific">Intestinibacter bartlettii</name>
    <dbReference type="NCBI Taxonomy" id="261299"/>
    <lineage>
        <taxon>Bacteria</taxon>
        <taxon>Bacillati</taxon>
        <taxon>Bacillota</taxon>
        <taxon>Clostridia</taxon>
        <taxon>Peptostreptococcales</taxon>
        <taxon>Peptostreptococcaceae</taxon>
        <taxon>Intestinibacter</taxon>
    </lineage>
</organism>
<evidence type="ECO:0000256" key="2">
    <source>
        <dbReference type="ARBA" id="ARBA00023125"/>
    </source>
</evidence>
<dbReference type="SMART" id="SM00342">
    <property type="entry name" value="HTH_ARAC"/>
    <property type="match status" value="1"/>
</dbReference>
<evidence type="ECO:0000259" key="4">
    <source>
        <dbReference type="PROSITE" id="PS01124"/>
    </source>
</evidence>